<dbReference type="OrthoDB" id="166708at2759"/>
<dbReference type="GO" id="GO:0005524">
    <property type="term" value="F:ATP binding"/>
    <property type="evidence" value="ECO:0007669"/>
    <property type="project" value="InterPro"/>
</dbReference>
<keyword evidence="3" id="KW-1185">Reference proteome</keyword>
<dbReference type="SUPFAM" id="SSF56112">
    <property type="entry name" value="Protein kinase-like (PK-like)"/>
    <property type="match status" value="1"/>
</dbReference>
<dbReference type="EMBL" id="JAGTXO010000040">
    <property type="protein sequence ID" value="KAG8459536.1"/>
    <property type="molecule type" value="Genomic_DNA"/>
</dbReference>
<proteinExistence type="predicted"/>
<dbReference type="SMART" id="SM00220">
    <property type="entry name" value="S_TKc"/>
    <property type="match status" value="1"/>
</dbReference>
<dbReference type="PANTHER" id="PTHR44329">
    <property type="entry name" value="SERINE/THREONINE-PROTEIN KINASE TNNI3K-RELATED"/>
    <property type="match status" value="1"/>
</dbReference>
<dbReference type="Gene3D" id="1.10.510.10">
    <property type="entry name" value="Transferase(Phosphotransferase) domain 1"/>
    <property type="match status" value="1"/>
</dbReference>
<organism evidence="2 3">
    <name type="scientific">Diacronema lutheri</name>
    <name type="common">Unicellular marine alga</name>
    <name type="synonym">Monochrysis lutheri</name>
    <dbReference type="NCBI Taxonomy" id="2081491"/>
    <lineage>
        <taxon>Eukaryota</taxon>
        <taxon>Haptista</taxon>
        <taxon>Haptophyta</taxon>
        <taxon>Pavlovophyceae</taxon>
        <taxon>Pavlovales</taxon>
        <taxon>Pavlovaceae</taxon>
        <taxon>Diacronema</taxon>
    </lineage>
</organism>
<dbReference type="InterPro" id="IPR051681">
    <property type="entry name" value="Ser/Thr_Kinases-Pseudokinases"/>
</dbReference>
<dbReference type="InterPro" id="IPR011009">
    <property type="entry name" value="Kinase-like_dom_sf"/>
</dbReference>
<dbReference type="InterPro" id="IPR008271">
    <property type="entry name" value="Ser/Thr_kinase_AS"/>
</dbReference>
<dbReference type="InterPro" id="IPR000719">
    <property type="entry name" value="Prot_kinase_dom"/>
</dbReference>
<dbReference type="AlphaFoldDB" id="A0A8J5X2Y0"/>
<dbReference type="PROSITE" id="PS00108">
    <property type="entry name" value="PROTEIN_KINASE_ST"/>
    <property type="match status" value="1"/>
</dbReference>
<comment type="caution">
    <text evidence="2">The sequence shown here is derived from an EMBL/GenBank/DDBJ whole genome shotgun (WGS) entry which is preliminary data.</text>
</comment>
<sequence>MRARCSVSVRARYAIVSAVYASYGAARSLALALARRAPWSVRHAVPAASADGRARGGAPPPASSLVESLAARGHLIDPLKVTLGEPLRARASYARCARATWRGMEAVAKVFPEDAEGEATHAAEALMLSSLGAHRSIVRFLGATARAPRMLVLQWAAGGSLHDDVHNAGRAVGTGGDVGVGRDERIDARRAPAVPAAQPARSRWARDVRRALNVCAALEHMHSLQPPVLHRDVKASNVLLSAADPATGRAAPAASALLCDFGSACVLPANESDSLGIGTPGWMAPELLGADGAVHCGCAADVYSFGALLYELAAGALPYANLAEAEMMRAAASGTSPLDHAPLPADTPAPLSALMRDCLAFDARERPDARRVSERLAELLAELLGEGREGEREGLSCATA</sequence>
<dbReference type="InterPro" id="IPR001245">
    <property type="entry name" value="Ser-Thr/Tyr_kinase_cat_dom"/>
</dbReference>
<dbReference type="Proteomes" id="UP000751190">
    <property type="component" value="Unassembled WGS sequence"/>
</dbReference>
<dbReference type="Pfam" id="PF07714">
    <property type="entry name" value="PK_Tyr_Ser-Thr"/>
    <property type="match status" value="1"/>
</dbReference>
<evidence type="ECO:0000259" key="1">
    <source>
        <dbReference type="PROSITE" id="PS50011"/>
    </source>
</evidence>
<protein>
    <recommendedName>
        <fullName evidence="1">Protein kinase domain-containing protein</fullName>
    </recommendedName>
</protein>
<evidence type="ECO:0000313" key="2">
    <source>
        <dbReference type="EMBL" id="KAG8459536.1"/>
    </source>
</evidence>
<gene>
    <name evidence="2" type="ORF">KFE25_012871</name>
</gene>
<feature type="domain" description="Protein kinase" evidence="1">
    <location>
        <begin position="77"/>
        <end position="380"/>
    </location>
</feature>
<accession>A0A8J5X2Y0</accession>
<dbReference type="GO" id="GO:0004674">
    <property type="term" value="F:protein serine/threonine kinase activity"/>
    <property type="evidence" value="ECO:0007669"/>
    <property type="project" value="TreeGrafter"/>
</dbReference>
<evidence type="ECO:0000313" key="3">
    <source>
        <dbReference type="Proteomes" id="UP000751190"/>
    </source>
</evidence>
<reference evidence="2" key="1">
    <citation type="submission" date="2021-05" db="EMBL/GenBank/DDBJ databases">
        <title>The genome of the haptophyte Pavlova lutheri (Diacronema luteri, Pavlovales) - a model for lipid biosynthesis in eukaryotic algae.</title>
        <authorList>
            <person name="Hulatt C.J."/>
            <person name="Posewitz M.C."/>
        </authorList>
    </citation>
    <scope>NUCLEOTIDE SEQUENCE</scope>
    <source>
        <strain evidence="2">NIVA-4/92</strain>
    </source>
</reference>
<dbReference type="Gene3D" id="3.30.200.20">
    <property type="entry name" value="Phosphorylase Kinase, domain 1"/>
    <property type="match status" value="1"/>
</dbReference>
<name>A0A8J5X2Y0_DIALT</name>
<dbReference type="PROSITE" id="PS50011">
    <property type="entry name" value="PROTEIN_KINASE_DOM"/>
    <property type="match status" value="1"/>
</dbReference>